<reference evidence="4" key="1">
    <citation type="journal article" date="2019" name="Int. J. Syst. Evol. Microbiol.">
        <title>The Global Catalogue of Microorganisms (GCM) 10K type strain sequencing project: providing services to taxonomists for standard genome sequencing and annotation.</title>
        <authorList>
            <consortium name="The Broad Institute Genomics Platform"/>
            <consortium name="The Broad Institute Genome Sequencing Center for Infectious Disease"/>
            <person name="Wu L."/>
            <person name="Ma J."/>
        </authorList>
    </citation>
    <scope>NUCLEOTIDE SEQUENCE [LARGE SCALE GENOMIC DNA]</scope>
    <source>
        <strain evidence="4">KCTC 42182</strain>
    </source>
</reference>
<name>A0ABV7VMT2_9PROT</name>
<organism evidence="3 4">
    <name type="scientific">Ferrovibrio xuzhouensis</name>
    <dbReference type="NCBI Taxonomy" id="1576914"/>
    <lineage>
        <taxon>Bacteria</taxon>
        <taxon>Pseudomonadati</taxon>
        <taxon>Pseudomonadota</taxon>
        <taxon>Alphaproteobacteria</taxon>
        <taxon>Rhodospirillales</taxon>
        <taxon>Rhodospirillaceae</taxon>
        <taxon>Ferrovibrio</taxon>
    </lineage>
</organism>
<evidence type="ECO:0000256" key="1">
    <source>
        <dbReference type="SAM" id="MobiDB-lite"/>
    </source>
</evidence>
<proteinExistence type="predicted"/>
<evidence type="ECO:0000259" key="2">
    <source>
        <dbReference type="Pfam" id="PF20552"/>
    </source>
</evidence>
<keyword evidence="4" id="KW-1185">Reference proteome</keyword>
<feature type="domain" description="Recombinase-like" evidence="2">
    <location>
        <begin position="33"/>
        <end position="98"/>
    </location>
</feature>
<sequence length="102" mass="10990">MTFNPYLAGLKTNAAEPGKGSSGNIERPQAVGNIPWQTRPAELTAFEMTLADALQAMFRDGVETLPDIVARLNASTVQHPEGSWTEQNYQSLMNRLAAGASV</sequence>
<dbReference type="Pfam" id="PF20552">
    <property type="entry name" value="HTH_62"/>
    <property type="match status" value="1"/>
</dbReference>
<evidence type="ECO:0000313" key="4">
    <source>
        <dbReference type="Proteomes" id="UP001595711"/>
    </source>
</evidence>
<dbReference type="RefSeq" id="WP_379729628.1">
    <property type="nucleotide sequence ID" value="NZ_JBHRYJ010000006.1"/>
</dbReference>
<dbReference type="Proteomes" id="UP001595711">
    <property type="component" value="Unassembled WGS sequence"/>
</dbReference>
<feature type="region of interest" description="Disordered" evidence="1">
    <location>
        <begin position="12"/>
        <end position="32"/>
    </location>
</feature>
<gene>
    <name evidence="3" type="ORF">ACFOOQ_20760</name>
</gene>
<comment type="caution">
    <text evidence="3">The sequence shown here is derived from an EMBL/GenBank/DDBJ whole genome shotgun (WGS) entry which is preliminary data.</text>
</comment>
<protein>
    <submittedName>
        <fullName evidence="3">Recombinase-like helix-turn-helix domain-containing protein</fullName>
    </submittedName>
</protein>
<evidence type="ECO:0000313" key="3">
    <source>
        <dbReference type="EMBL" id="MFC3677997.1"/>
    </source>
</evidence>
<dbReference type="InterPro" id="IPR046789">
    <property type="entry name" value="HTH_62"/>
</dbReference>
<accession>A0ABV7VMT2</accession>
<dbReference type="EMBL" id="JBHRYJ010000006">
    <property type="protein sequence ID" value="MFC3677997.1"/>
    <property type="molecule type" value="Genomic_DNA"/>
</dbReference>